<dbReference type="OrthoDB" id="2121828at2759"/>
<evidence type="ECO:0000313" key="2">
    <source>
        <dbReference type="Proteomes" id="UP000635477"/>
    </source>
</evidence>
<organism evidence="1 2">
    <name type="scientific">Fusarium zealandicum</name>
    <dbReference type="NCBI Taxonomy" id="1053134"/>
    <lineage>
        <taxon>Eukaryota</taxon>
        <taxon>Fungi</taxon>
        <taxon>Dikarya</taxon>
        <taxon>Ascomycota</taxon>
        <taxon>Pezizomycotina</taxon>
        <taxon>Sordariomycetes</taxon>
        <taxon>Hypocreomycetidae</taxon>
        <taxon>Hypocreales</taxon>
        <taxon>Nectriaceae</taxon>
        <taxon>Fusarium</taxon>
        <taxon>Fusarium staphyleae species complex</taxon>
    </lineage>
</organism>
<name>A0A8H4UPD1_9HYPO</name>
<dbReference type="Proteomes" id="UP000635477">
    <property type="component" value="Unassembled WGS sequence"/>
</dbReference>
<proteinExistence type="predicted"/>
<gene>
    <name evidence="1" type="ORF">FZEAL_3561</name>
</gene>
<reference evidence="1" key="1">
    <citation type="journal article" date="2020" name="BMC Genomics">
        <title>Correction to: Identification and distribution of gene clusters required for synthesis of sphingolipid metabolism inhibitors in diverse species of the filamentous fungus Fusarium.</title>
        <authorList>
            <person name="Kim H.S."/>
            <person name="Lohmar J.M."/>
            <person name="Busman M."/>
            <person name="Brown D.W."/>
            <person name="Naumann T.A."/>
            <person name="Divon H.H."/>
            <person name="Lysoe E."/>
            <person name="Uhlig S."/>
            <person name="Proctor R.H."/>
        </authorList>
    </citation>
    <scope>NUCLEOTIDE SEQUENCE</scope>
    <source>
        <strain evidence="1">NRRL 22465</strain>
    </source>
</reference>
<keyword evidence="2" id="KW-1185">Reference proteome</keyword>
<reference evidence="1" key="2">
    <citation type="submission" date="2020-05" db="EMBL/GenBank/DDBJ databases">
        <authorList>
            <person name="Kim H.-S."/>
            <person name="Proctor R.H."/>
            <person name="Brown D.W."/>
        </authorList>
    </citation>
    <scope>NUCLEOTIDE SEQUENCE</scope>
    <source>
        <strain evidence="1">NRRL 22465</strain>
    </source>
</reference>
<evidence type="ECO:0000313" key="1">
    <source>
        <dbReference type="EMBL" id="KAF4980445.1"/>
    </source>
</evidence>
<accession>A0A8H4UPD1</accession>
<dbReference type="EMBL" id="JABEYC010000233">
    <property type="protein sequence ID" value="KAF4980445.1"/>
    <property type="molecule type" value="Genomic_DNA"/>
</dbReference>
<comment type="caution">
    <text evidence="1">The sequence shown here is derived from an EMBL/GenBank/DDBJ whole genome shotgun (WGS) entry which is preliminary data.</text>
</comment>
<sequence length="129" mass="14369">MTMNFINVGFENEVKVPIDGHRMVVVANNGGFVFPKYTDAKQLLVYGNPMELSVPASPSDVCLGANGSIKSKFKTIEGYFVPLYPPQPPRTVRKDDRESLYFTFRLSAGTQPSQTEACAPEFYLNGKPW</sequence>
<dbReference type="AlphaFoldDB" id="A0A8H4UPD1"/>
<protein>
    <submittedName>
        <fullName evidence="1">Uncharacterized protein</fullName>
    </submittedName>
</protein>